<dbReference type="Proteomes" id="UP000236291">
    <property type="component" value="Unassembled WGS sequence"/>
</dbReference>
<dbReference type="AlphaFoldDB" id="A0A2K3KND4"/>
<reference evidence="1 2" key="1">
    <citation type="journal article" date="2014" name="Am. J. Bot.">
        <title>Genome assembly and annotation for red clover (Trifolium pratense; Fabaceae).</title>
        <authorList>
            <person name="Istvanek J."/>
            <person name="Jaros M."/>
            <person name="Krenek A."/>
            <person name="Repkova J."/>
        </authorList>
    </citation>
    <scope>NUCLEOTIDE SEQUENCE [LARGE SCALE GENOMIC DNA]</scope>
    <source>
        <strain evidence="2">cv. Tatra</strain>
        <tissue evidence="1">Young leaves</tissue>
    </source>
</reference>
<protein>
    <submittedName>
        <fullName evidence="1">Putative copia-type protein</fullName>
    </submittedName>
</protein>
<proteinExistence type="predicted"/>
<gene>
    <name evidence="1" type="ORF">L195_g063696</name>
</gene>
<evidence type="ECO:0000313" key="1">
    <source>
        <dbReference type="EMBL" id="PNX67821.1"/>
    </source>
</evidence>
<dbReference type="PANTHER" id="PTHR11439:SF467">
    <property type="entry name" value="INTEGRASE CATALYTIC DOMAIN-CONTAINING PROTEIN"/>
    <property type="match status" value="1"/>
</dbReference>
<feature type="non-terminal residue" evidence="1">
    <location>
        <position position="1"/>
    </location>
</feature>
<organism evidence="1 2">
    <name type="scientific">Trifolium pratense</name>
    <name type="common">Red clover</name>
    <dbReference type="NCBI Taxonomy" id="57577"/>
    <lineage>
        <taxon>Eukaryota</taxon>
        <taxon>Viridiplantae</taxon>
        <taxon>Streptophyta</taxon>
        <taxon>Embryophyta</taxon>
        <taxon>Tracheophyta</taxon>
        <taxon>Spermatophyta</taxon>
        <taxon>Magnoliopsida</taxon>
        <taxon>eudicotyledons</taxon>
        <taxon>Gunneridae</taxon>
        <taxon>Pentapetalae</taxon>
        <taxon>rosids</taxon>
        <taxon>fabids</taxon>
        <taxon>Fabales</taxon>
        <taxon>Fabaceae</taxon>
        <taxon>Papilionoideae</taxon>
        <taxon>50 kb inversion clade</taxon>
        <taxon>NPAAA clade</taxon>
        <taxon>Hologalegina</taxon>
        <taxon>IRL clade</taxon>
        <taxon>Trifolieae</taxon>
        <taxon>Trifolium</taxon>
    </lineage>
</organism>
<dbReference type="EMBL" id="ASHM01216722">
    <property type="protein sequence ID" value="PNX67821.1"/>
    <property type="molecule type" value="Genomic_DNA"/>
</dbReference>
<dbReference type="PANTHER" id="PTHR11439">
    <property type="entry name" value="GAG-POL-RELATED RETROTRANSPOSON"/>
    <property type="match status" value="1"/>
</dbReference>
<accession>A0A2K3KND4</accession>
<evidence type="ECO:0000313" key="2">
    <source>
        <dbReference type="Proteomes" id="UP000236291"/>
    </source>
</evidence>
<sequence length="43" mass="4674">KSDNLEIIGYSDSDYAGCLDSKRSTSGYIFLLAGRAVSWKSAK</sequence>
<comment type="caution">
    <text evidence="1">The sequence shown here is derived from an EMBL/GenBank/DDBJ whole genome shotgun (WGS) entry which is preliminary data.</text>
</comment>
<name>A0A2K3KND4_TRIPR</name>
<reference evidence="1 2" key="2">
    <citation type="journal article" date="2017" name="Front. Plant Sci.">
        <title>Gene Classification and Mining of Molecular Markers Useful in Red Clover (Trifolium pratense) Breeding.</title>
        <authorList>
            <person name="Istvanek J."/>
            <person name="Dluhosova J."/>
            <person name="Dluhos P."/>
            <person name="Patkova L."/>
            <person name="Nedelnik J."/>
            <person name="Repkova J."/>
        </authorList>
    </citation>
    <scope>NUCLEOTIDE SEQUENCE [LARGE SCALE GENOMIC DNA]</scope>
    <source>
        <strain evidence="2">cv. Tatra</strain>
        <tissue evidence="1">Young leaves</tissue>
    </source>
</reference>